<reference evidence="6 7" key="1">
    <citation type="journal article" date="2003" name="Int. J. Syst. Evol. Microbiol.">
        <title>Kocuria polaris sp. nov., an orange-pigmented psychrophilic bacterium isolated from an Antarctic cyanobacterial mat sample.</title>
        <authorList>
            <person name="Reddy G.S."/>
            <person name="Prakash J.S."/>
            <person name="Prabahar V."/>
            <person name="Matsumoto G.I."/>
            <person name="Stackebrandt E."/>
            <person name="Shivaji S."/>
        </authorList>
    </citation>
    <scope>NUCLEOTIDE SEQUENCE [LARGE SCALE GENOMIC DNA]</scope>
    <source>
        <strain evidence="6 7">CMS 76or</strain>
    </source>
</reference>
<dbReference type="EMBL" id="JSUH01000010">
    <property type="protein sequence ID" value="KHD97100.1"/>
    <property type="molecule type" value="Genomic_DNA"/>
</dbReference>
<keyword evidence="7" id="KW-1185">Reference proteome</keyword>
<gene>
    <name evidence="6" type="ORF">GY22_11970</name>
</gene>
<organism evidence="6 7">
    <name type="scientific">Kocuria rosea subsp. polaris</name>
    <dbReference type="NCBI Taxonomy" id="136273"/>
    <lineage>
        <taxon>Bacteria</taxon>
        <taxon>Bacillati</taxon>
        <taxon>Actinomycetota</taxon>
        <taxon>Actinomycetes</taxon>
        <taxon>Micrococcales</taxon>
        <taxon>Micrococcaceae</taxon>
        <taxon>Kocuria</taxon>
    </lineage>
</organism>
<dbReference type="InterPro" id="IPR000577">
    <property type="entry name" value="Carb_kinase_FGGY"/>
</dbReference>
<evidence type="ECO:0000256" key="3">
    <source>
        <dbReference type="ARBA" id="ARBA00022777"/>
    </source>
</evidence>
<feature type="domain" description="Carbohydrate kinase FGGY N-terminal" evidence="4">
    <location>
        <begin position="28"/>
        <end position="272"/>
    </location>
</feature>
<dbReference type="AlphaFoldDB" id="A0A0A6VPY8"/>
<comment type="similarity">
    <text evidence="1">Belongs to the FGGY kinase family.</text>
</comment>
<dbReference type="OrthoDB" id="9782710at2"/>
<dbReference type="InterPro" id="IPR018484">
    <property type="entry name" value="FGGY_N"/>
</dbReference>
<feature type="domain" description="Carbohydrate kinase FGGY C-terminal" evidence="5">
    <location>
        <begin position="315"/>
        <end position="463"/>
    </location>
</feature>
<keyword evidence="3 6" id="KW-0418">Kinase</keyword>
<dbReference type="CDD" id="cd07770">
    <property type="entry name" value="ASKHA_NBD_FGGY_GntK"/>
    <property type="match status" value="1"/>
</dbReference>
<dbReference type="InterPro" id="IPR050406">
    <property type="entry name" value="FGGY_Carb_Kinase"/>
</dbReference>
<proteinExistence type="inferred from homology"/>
<dbReference type="SUPFAM" id="SSF53067">
    <property type="entry name" value="Actin-like ATPase domain"/>
    <property type="match status" value="2"/>
</dbReference>
<dbReference type="InterPro" id="IPR018485">
    <property type="entry name" value="FGGY_C"/>
</dbReference>
<dbReference type="Gene3D" id="3.30.420.40">
    <property type="match status" value="2"/>
</dbReference>
<evidence type="ECO:0000259" key="4">
    <source>
        <dbReference type="Pfam" id="PF00370"/>
    </source>
</evidence>
<comment type="caution">
    <text evidence="6">The sequence shown here is derived from an EMBL/GenBank/DDBJ whole genome shotgun (WGS) entry which is preliminary data.</text>
</comment>
<dbReference type="Pfam" id="PF00370">
    <property type="entry name" value="FGGY_N"/>
    <property type="match status" value="1"/>
</dbReference>
<evidence type="ECO:0000313" key="6">
    <source>
        <dbReference type="EMBL" id="KHD97100.1"/>
    </source>
</evidence>
<protein>
    <submittedName>
        <fullName evidence="6">Sugar kinase</fullName>
    </submittedName>
</protein>
<dbReference type="RefSeq" id="WP_035927901.1">
    <property type="nucleotide sequence ID" value="NZ_JSUH01000010.1"/>
</dbReference>
<evidence type="ECO:0000259" key="5">
    <source>
        <dbReference type="Pfam" id="PF02782"/>
    </source>
</evidence>
<dbReference type="PIRSF" id="PIRSF000538">
    <property type="entry name" value="GlpK"/>
    <property type="match status" value="1"/>
</dbReference>
<dbReference type="GO" id="GO:0016301">
    <property type="term" value="F:kinase activity"/>
    <property type="evidence" value="ECO:0007669"/>
    <property type="project" value="UniProtKB-KW"/>
</dbReference>
<dbReference type="GO" id="GO:0005975">
    <property type="term" value="P:carbohydrate metabolic process"/>
    <property type="evidence" value="ECO:0007669"/>
    <property type="project" value="InterPro"/>
</dbReference>
<accession>A0A0A6VPY8</accession>
<evidence type="ECO:0000313" key="7">
    <source>
        <dbReference type="Proteomes" id="UP000030466"/>
    </source>
</evidence>
<name>A0A0A6VPY8_KOCRO</name>
<evidence type="ECO:0000256" key="1">
    <source>
        <dbReference type="ARBA" id="ARBA00009156"/>
    </source>
</evidence>
<dbReference type="InterPro" id="IPR043129">
    <property type="entry name" value="ATPase_NBD"/>
</dbReference>
<dbReference type="PANTHER" id="PTHR43095">
    <property type="entry name" value="SUGAR KINASE"/>
    <property type="match status" value="1"/>
</dbReference>
<sequence length="508" mass="53188">MSHHPTPPRPDDGAAFSVDLREALDPLVMALDVGSTGSRGGLHDATGTPVRGYRHKIEHEFTTAADGTSVIDPDQVTEELAAVLDLVLADPALAGRVAGVALDTFASSLVGVGADGAAVTTCFTYADSRCAEQLAGLRGELDEPAALQRTGARLHTSYLAPRLRWLRETDPEAWGRARRWMSLGEYVHLRLLGTARAGTATAAWTGMLDRRTGRWDEPLLLACGLDAEQFNPLADPHEPIPDVAASVAERWPVLEGAAWFAPVADGLSANLGTGGTDASTMVVSTATSGAARVLLHRIPERVPPGLWCYRVDGARCLLGGALNDVGRALAWLERTVTLPESTTLADVAAADVSGTTPVVLPFFTGERSTGWAGGARAVFAGVSASSTGADLARGVLEGVAVSYARVAEQLEDAAGGVDRVVASGSASQDVPELLQLLADALGKPVARAEFKRATLRGTALLALESLAPDVERASPPCGPEHRPVPGRAEHYRTARARFEELYGAVVGS</sequence>
<dbReference type="PANTHER" id="PTHR43095:SF2">
    <property type="entry name" value="GLUCONOKINASE"/>
    <property type="match status" value="1"/>
</dbReference>
<keyword evidence="2" id="KW-0808">Transferase</keyword>
<evidence type="ECO:0000256" key="2">
    <source>
        <dbReference type="ARBA" id="ARBA00022679"/>
    </source>
</evidence>
<dbReference type="Pfam" id="PF02782">
    <property type="entry name" value="FGGY_C"/>
    <property type="match status" value="1"/>
</dbReference>
<dbReference type="Proteomes" id="UP000030466">
    <property type="component" value="Unassembled WGS sequence"/>
</dbReference>